<name>A0A7N0T1J5_KALFE</name>
<reference evidence="2" key="1">
    <citation type="submission" date="2021-01" db="UniProtKB">
        <authorList>
            <consortium name="EnsemblPlants"/>
        </authorList>
    </citation>
    <scope>IDENTIFICATION</scope>
</reference>
<dbReference type="Pfam" id="PF00561">
    <property type="entry name" value="Abhydrolase_1"/>
    <property type="match status" value="1"/>
</dbReference>
<proteinExistence type="predicted"/>
<dbReference type="OMA" id="VQMERPF"/>
<dbReference type="Gene3D" id="3.40.50.1820">
    <property type="entry name" value="alpha/beta hydrolase"/>
    <property type="match status" value="1"/>
</dbReference>
<dbReference type="InterPro" id="IPR000639">
    <property type="entry name" value="Epox_hydrolase-like"/>
</dbReference>
<dbReference type="EnsemblPlants" id="Kaladp0018s0142.1.v1.1">
    <property type="protein sequence ID" value="Kaladp0018s0142.1.v1.1"/>
    <property type="gene ID" value="Kaladp0018s0142.v1.1"/>
</dbReference>
<dbReference type="InterPro" id="IPR029058">
    <property type="entry name" value="AB_hydrolase_fold"/>
</dbReference>
<dbReference type="InterPro" id="IPR052370">
    <property type="entry name" value="Meta-cleavage_hydrolase"/>
</dbReference>
<dbReference type="Proteomes" id="UP000594263">
    <property type="component" value="Unplaced"/>
</dbReference>
<dbReference type="AlphaFoldDB" id="A0A7N0T1J5"/>
<dbReference type="GO" id="GO:0003824">
    <property type="term" value="F:catalytic activity"/>
    <property type="evidence" value="ECO:0007669"/>
    <property type="project" value="InterPro"/>
</dbReference>
<dbReference type="InterPro" id="IPR000073">
    <property type="entry name" value="AB_hydrolase_1"/>
</dbReference>
<evidence type="ECO:0000313" key="2">
    <source>
        <dbReference type="EnsemblPlants" id="Kaladp0018s0142.1.v1.1"/>
    </source>
</evidence>
<organism evidence="2 3">
    <name type="scientific">Kalanchoe fedtschenkoi</name>
    <name type="common">Lavender scallops</name>
    <name type="synonym">South American air plant</name>
    <dbReference type="NCBI Taxonomy" id="63787"/>
    <lineage>
        <taxon>Eukaryota</taxon>
        <taxon>Viridiplantae</taxon>
        <taxon>Streptophyta</taxon>
        <taxon>Embryophyta</taxon>
        <taxon>Tracheophyta</taxon>
        <taxon>Spermatophyta</taxon>
        <taxon>Magnoliopsida</taxon>
        <taxon>eudicotyledons</taxon>
        <taxon>Gunneridae</taxon>
        <taxon>Pentapetalae</taxon>
        <taxon>Saxifragales</taxon>
        <taxon>Crassulaceae</taxon>
        <taxon>Kalanchoe</taxon>
    </lineage>
</organism>
<keyword evidence="3" id="KW-1185">Reference proteome</keyword>
<dbReference type="PRINTS" id="PR00412">
    <property type="entry name" value="EPOXHYDRLASE"/>
</dbReference>
<dbReference type="PANTHER" id="PTHR43139">
    <property type="entry name" value="SI:DKEY-122A22.2"/>
    <property type="match status" value="1"/>
</dbReference>
<dbReference type="PANTHER" id="PTHR43139:SF22">
    <property type="entry name" value="AB HYDROLASE-1 DOMAIN-CONTAINING PROTEIN"/>
    <property type="match status" value="1"/>
</dbReference>
<feature type="domain" description="AB hydrolase-1" evidence="1">
    <location>
        <begin position="47"/>
        <end position="280"/>
    </location>
</feature>
<dbReference type="PRINTS" id="PR00111">
    <property type="entry name" value="ABHYDROLASE"/>
</dbReference>
<evidence type="ECO:0000259" key="1">
    <source>
        <dbReference type="Pfam" id="PF00561"/>
    </source>
</evidence>
<accession>A0A7N0T1J5</accession>
<sequence length="306" mass="35232">MVNVISLLKPLQQAAMRLAGVRPRLVQIEPSTVMNFWGPTDPNPDKPTVLLLHGFQANAIFTWQFQIMSLRSNYNVYAPDFLFFGDSYTDSEERTTDFQAHCVAKGLRKLGVEKCVVVGFSYGGMVGFKLAEFYPQLVESFVVNNSVMRLTESITADCLKRMGFDNWEDFLLPRTVEAVKVTMDIASHKLPNWIPNFFFKDFLEMMFDNRIEKAQLLKALVTSDEFTIPKFPQRIHLLWGENDKIFTLDIAQNLMRQVGLDATRMKRIEKAGHLALLERPCSYNHHLHKIMKFLQDSKATDSEMIH</sequence>
<protein>
    <recommendedName>
        <fullName evidence="1">AB hydrolase-1 domain-containing protein</fullName>
    </recommendedName>
</protein>
<evidence type="ECO:0000313" key="3">
    <source>
        <dbReference type="Proteomes" id="UP000594263"/>
    </source>
</evidence>
<dbReference type="SUPFAM" id="SSF53474">
    <property type="entry name" value="alpha/beta-Hydrolases"/>
    <property type="match status" value="1"/>
</dbReference>
<dbReference type="Gramene" id="Kaladp0018s0142.1.v1.1">
    <property type="protein sequence ID" value="Kaladp0018s0142.1.v1.1"/>
    <property type="gene ID" value="Kaladp0018s0142.v1.1"/>
</dbReference>